<feature type="chain" id="PRO_5004588595" evidence="2">
    <location>
        <begin position="17"/>
        <end position="117"/>
    </location>
</feature>
<reference evidence="4" key="1">
    <citation type="submission" date="2013-02" db="EMBL/GenBank/DDBJ databases">
        <authorList>
            <person name="Hughes D."/>
        </authorList>
    </citation>
    <scope>NUCLEOTIDE SEQUENCE</scope>
    <source>
        <strain>Durham</strain>
        <strain evidence="4">NC isolate 2 -- Noor lab</strain>
    </source>
</reference>
<protein>
    <submittedName>
        <fullName evidence="3">Uncharacterized protein</fullName>
    </submittedName>
</protein>
<dbReference type="EnsemblMetazoa" id="MESCA008355-RA">
    <property type="protein sequence ID" value="MESCA008355-PA"/>
    <property type="gene ID" value="MESCA008355"/>
</dbReference>
<organism evidence="3 4">
    <name type="scientific">Megaselia scalaris</name>
    <name type="common">Humpbacked fly</name>
    <name type="synonym">Phora scalaris</name>
    <dbReference type="NCBI Taxonomy" id="36166"/>
    <lineage>
        <taxon>Eukaryota</taxon>
        <taxon>Metazoa</taxon>
        <taxon>Ecdysozoa</taxon>
        <taxon>Arthropoda</taxon>
        <taxon>Hexapoda</taxon>
        <taxon>Insecta</taxon>
        <taxon>Pterygota</taxon>
        <taxon>Neoptera</taxon>
        <taxon>Endopterygota</taxon>
        <taxon>Diptera</taxon>
        <taxon>Brachycera</taxon>
        <taxon>Muscomorpha</taxon>
        <taxon>Platypezoidea</taxon>
        <taxon>Phoridae</taxon>
        <taxon>Megaseliini</taxon>
        <taxon>Megaselia</taxon>
    </lineage>
</organism>
<feature type="transmembrane region" description="Helical" evidence="1">
    <location>
        <begin position="97"/>
        <end position="116"/>
    </location>
</feature>
<keyword evidence="1" id="KW-0812">Transmembrane</keyword>
<dbReference type="Proteomes" id="UP000015102">
    <property type="component" value="Unassembled WGS sequence"/>
</dbReference>
<evidence type="ECO:0000313" key="4">
    <source>
        <dbReference type="Proteomes" id="UP000015102"/>
    </source>
</evidence>
<dbReference type="EMBL" id="CAQQ02036747">
    <property type="status" value="NOT_ANNOTATED_CDS"/>
    <property type="molecule type" value="Genomic_DNA"/>
</dbReference>
<dbReference type="AlphaFoldDB" id="T1GX17"/>
<name>T1GX17_MEGSC</name>
<accession>T1GX17</accession>
<keyword evidence="1" id="KW-0472">Membrane</keyword>
<dbReference type="HOGENOM" id="CLU_2087576_0_0_1"/>
<reference evidence="3" key="2">
    <citation type="submission" date="2015-06" db="UniProtKB">
        <authorList>
            <consortium name="EnsemblMetazoa"/>
        </authorList>
    </citation>
    <scope>IDENTIFICATION</scope>
</reference>
<proteinExistence type="predicted"/>
<feature type="signal peptide" evidence="2">
    <location>
        <begin position="1"/>
        <end position="16"/>
    </location>
</feature>
<evidence type="ECO:0000313" key="3">
    <source>
        <dbReference type="EnsemblMetazoa" id="MESCA008355-PA"/>
    </source>
</evidence>
<evidence type="ECO:0000256" key="2">
    <source>
        <dbReference type="SAM" id="SignalP"/>
    </source>
</evidence>
<evidence type="ECO:0000256" key="1">
    <source>
        <dbReference type="SAM" id="Phobius"/>
    </source>
</evidence>
<keyword evidence="1" id="KW-1133">Transmembrane helix</keyword>
<sequence>MEHGTSVIMLFLFSLARYPSEYTSIPVFQHADAITTVGRVFCTPGTLTASLCKIPAHLLAGFDDKNINYISPECAISDFFCFWFITLQIPAVCHRLFVLYISAMFNVLFGSVFYAFL</sequence>
<keyword evidence="2" id="KW-0732">Signal</keyword>
<keyword evidence="4" id="KW-1185">Reference proteome</keyword>